<name>A0AAP3DJ63_BRELA</name>
<dbReference type="Proteomes" id="UP001077662">
    <property type="component" value="Unassembled WGS sequence"/>
</dbReference>
<evidence type="ECO:0000313" key="2">
    <source>
        <dbReference type="Proteomes" id="UP001077662"/>
    </source>
</evidence>
<evidence type="ECO:0000313" key="1">
    <source>
        <dbReference type="EMBL" id="MCZ0808055.1"/>
    </source>
</evidence>
<dbReference type="EMBL" id="JAPTNE010000017">
    <property type="protein sequence ID" value="MCZ0808055.1"/>
    <property type="molecule type" value="Genomic_DNA"/>
</dbReference>
<proteinExistence type="predicted"/>
<dbReference type="RefSeq" id="WP_258433875.1">
    <property type="nucleotide sequence ID" value="NZ_JANSGW010000017.1"/>
</dbReference>
<organism evidence="1 2">
    <name type="scientific">Brevibacillus laterosporus</name>
    <name type="common">Bacillus laterosporus</name>
    <dbReference type="NCBI Taxonomy" id="1465"/>
    <lineage>
        <taxon>Bacteria</taxon>
        <taxon>Bacillati</taxon>
        <taxon>Bacillota</taxon>
        <taxon>Bacilli</taxon>
        <taxon>Bacillales</taxon>
        <taxon>Paenibacillaceae</taxon>
        <taxon>Brevibacillus</taxon>
    </lineage>
</organism>
<dbReference type="AlphaFoldDB" id="A0AAP3DJ63"/>
<protein>
    <submittedName>
        <fullName evidence="1">Uncharacterized protein</fullName>
    </submittedName>
</protein>
<sequence length="44" mass="5212">MKVFQLPPEYVNEEIIAFDTLDAKEEYSFVGTFNKKSNAYKKFM</sequence>
<reference evidence="1" key="1">
    <citation type="submission" date="2022-09" db="EMBL/GenBank/DDBJ databases">
        <title>Genome analysis and characterization of larvicidal activity of Brevibacillus strains.</title>
        <authorList>
            <person name="Patrusheva E.V."/>
            <person name="Izotova A.O."/>
            <person name="Toshchakov S.V."/>
            <person name="Sineoky S.P."/>
        </authorList>
    </citation>
    <scope>NUCLEOTIDE SEQUENCE</scope>
    <source>
        <strain evidence="1">VKPM_B-13247</strain>
    </source>
</reference>
<comment type="caution">
    <text evidence="1">The sequence shown here is derived from an EMBL/GenBank/DDBJ whole genome shotgun (WGS) entry which is preliminary data.</text>
</comment>
<accession>A0AAP3DJ63</accession>
<gene>
    <name evidence="1" type="ORF">O0554_14255</name>
</gene>